<gene>
    <name evidence="2" type="ORF">JOF56_006289</name>
</gene>
<comment type="caution">
    <text evidence="2">The sequence shown here is derived from an EMBL/GenBank/DDBJ whole genome shotgun (WGS) entry which is preliminary data.</text>
</comment>
<proteinExistence type="predicted"/>
<dbReference type="RefSeq" id="WP_209643036.1">
    <property type="nucleotide sequence ID" value="NZ_JAGINW010000001.1"/>
</dbReference>
<evidence type="ECO:0000313" key="3">
    <source>
        <dbReference type="Proteomes" id="UP001519332"/>
    </source>
</evidence>
<name>A0ABS4TNF5_9PSEU</name>
<feature type="region of interest" description="Disordered" evidence="1">
    <location>
        <begin position="1"/>
        <end position="27"/>
    </location>
</feature>
<dbReference type="Proteomes" id="UP001519332">
    <property type="component" value="Unassembled WGS sequence"/>
</dbReference>
<protein>
    <submittedName>
        <fullName evidence="2">Uncharacterized protein</fullName>
    </submittedName>
</protein>
<reference evidence="2 3" key="1">
    <citation type="submission" date="2021-03" db="EMBL/GenBank/DDBJ databases">
        <title>Sequencing the genomes of 1000 actinobacteria strains.</title>
        <authorList>
            <person name="Klenk H.-P."/>
        </authorList>
    </citation>
    <scope>NUCLEOTIDE SEQUENCE [LARGE SCALE GENOMIC DNA]</scope>
    <source>
        <strain evidence="2 3">DSM 46670</strain>
    </source>
</reference>
<evidence type="ECO:0000256" key="1">
    <source>
        <dbReference type="SAM" id="MobiDB-lite"/>
    </source>
</evidence>
<accession>A0ABS4TNF5</accession>
<dbReference type="EMBL" id="JAGINW010000001">
    <property type="protein sequence ID" value="MBP2325904.1"/>
    <property type="molecule type" value="Genomic_DNA"/>
</dbReference>
<feature type="compositionally biased region" description="Basic and acidic residues" evidence="1">
    <location>
        <begin position="17"/>
        <end position="27"/>
    </location>
</feature>
<keyword evidence="3" id="KW-1185">Reference proteome</keyword>
<organism evidence="2 3">
    <name type="scientific">Kibdelosporangium banguiense</name>
    <dbReference type="NCBI Taxonomy" id="1365924"/>
    <lineage>
        <taxon>Bacteria</taxon>
        <taxon>Bacillati</taxon>
        <taxon>Actinomycetota</taxon>
        <taxon>Actinomycetes</taxon>
        <taxon>Pseudonocardiales</taxon>
        <taxon>Pseudonocardiaceae</taxon>
        <taxon>Kibdelosporangium</taxon>
    </lineage>
</organism>
<sequence>MDIEVPGLTEAPAVLEPDSRTTRGKAKAEPVHGVVSVGLPVVQAITPELAAGDLALQAFLADTAWTFHLVHLGATFAPGEDRFGQAWLTVTLARSDGAATPPPIIWSLTPQRAQRPIEQSRSLKLGAKLGFEASAEIVKSGKREEIFVETYGLQEPACTWEFTSTTLDQVRGTQRLALVARVPAGTPVSGSVELRATLSRKRLGLFPFKVAVSGGGPLGFTL</sequence>
<evidence type="ECO:0000313" key="2">
    <source>
        <dbReference type="EMBL" id="MBP2325904.1"/>
    </source>
</evidence>